<comment type="domain">
    <text evidence="5">The Q motif is unique to and characteristic of the DEAD box family of RNA helicases and controls ATP binding and hydrolysis.</text>
</comment>
<dbReference type="Gene3D" id="3.40.50.300">
    <property type="entry name" value="P-loop containing nucleotide triphosphate hydrolases"/>
    <property type="match status" value="3"/>
</dbReference>
<keyword evidence="9" id="KW-1185">Reference proteome</keyword>
<dbReference type="InterPro" id="IPR027417">
    <property type="entry name" value="P-loop_NTPase"/>
</dbReference>
<evidence type="ECO:0000313" key="9">
    <source>
        <dbReference type="Proteomes" id="UP001189429"/>
    </source>
</evidence>
<organism evidence="8 9">
    <name type="scientific">Prorocentrum cordatum</name>
    <dbReference type="NCBI Taxonomy" id="2364126"/>
    <lineage>
        <taxon>Eukaryota</taxon>
        <taxon>Sar</taxon>
        <taxon>Alveolata</taxon>
        <taxon>Dinophyceae</taxon>
        <taxon>Prorocentrales</taxon>
        <taxon>Prorocentraceae</taxon>
        <taxon>Prorocentrum</taxon>
    </lineage>
</organism>
<keyword evidence="4 5" id="KW-0694">RNA-binding</keyword>
<dbReference type="EMBL" id="CAUYUJ010014357">
    <property type="protein sequence ID" value="CAK0840183.1"/>
    <property type="molecule type" value="Genomic_DNA"/>
</dbReference>
<dbReference type="CDD" id="cd02440">
    <property type="entry name" value="AdoMet_MTases"/>
    <property type="match status" value="1"/>
</dbReference>
<dbReference type="InterPro" id="IPR029063">
    <property type="entry name" value="SAM-dependent_MTases_sf"/>
</dbReference>
<dbReference type="PROSITE" id="PS51194">
    <property type="entry name" value="HELICASE_CTER"/>
    <property type="match status" value="1"/>
</dbReference>
<dbReference type="SMART" id="SM00487">
    <property type="entry name" value="DEXDc"/>
    <property type="match status" value="1"/>
</dbReference>
<evidence type="ECO:0000256" key="5">
    <source>
        <dbReference type="RuleBase" id="RU365068"/>
    </source>
</evidence>
<evidence type="ECO:0000313" key="8">
    <source>
        <dbReference type="EMBL" id="CAK0840183.1"/>
    </source>
</evidence>
<gene>
    <name evidence="8" type="ORF">PCOR1329_LOCUS35679</name>
</gene>
<evidence type="ECO:0000259" key="6">
    <source>
        <dbReference type="PROSITE" id="PS51192"/>
    </source>
</evidence>
<dbReference type="PANTHER" id="PTHR24031">
    <property type="entry name" value="RNA HELICASE"/>
    <property type="match status" value="1"/>
</dbReference>
<comment type="function">
    <text evidence="5">RNA helicase.</text>
</comment>
<dbReference type="Gene3D" id="3.40.50.150">
    <property type="entry name" value="Vaccinia Virus protein VP39"/>
    <property type="match status" value="1"/>
</dbReference>
<keyword evidence="5" id="KW-0347">Helicase</keyword>
<comment type="caution">
    <text evidence="8">The sequence shown here is derived from an EMBL/GenBank/DDBJ whole genome shotgun (WGS) entry which is preliminary data.</text>
</comment>
<protein>
    <recommendedName>
        <fullName evidence="5">ATP-dependent RNA helicase</fullName>
        <ecNumber evidence="5">3.6.4.13</ecNumber>
    </recommendedName>
</protein>
<reference evidence="8" key="1">
    <citation type="submission" date="2023-10" db="EMBL/GenBank/DDBJ databases">
        <authorList>
            <person name="Chen Y."/>
            <person name="Shah S."/>
            <person name="Dougan E. K."/>
            <person name="Thang M."/>
            <person name="Chan C."/>
        </authorList>
    </citation>
    <scope>NUCLEOTIDE SEQUENCE [LARGE SCALE GENOMIC DNA]</scope>
</reference>
<dbReference type="SUPFAM" id="SSF53335">
    <property type="entry name" value="S-adenosyl-L-methionine-dependent methyltransferases"/>
    <property type="match status" value="1"/>
</dbReference>
<dbReference type="Pfam" id="PF00271">
    <property type="entry name" value="Helicase_C"/>
    <property type="match status" value="1"/>
</dbReference>
<dbReference type="PROSITE" id="PS51192">
    <property type="entry name" value="HELICASE_ATP_BIND_1"/>
    <property type="match status" value="1"/>
</dbReference>
<dbReference type="Proteomes" id="UP001189429">
    <property type="component" value="Unassembled WGS sequence"/>
</dbReference>
<dbReference type="InterPro" id="IPR014001">
    <property type="entry name" value="Helicase_ATP-bd"/>
</dbReference>
<evidence type="ECO:0000256" key="4">
    <source>
        <dbReference type="ARBA" id="ARBA00022884"/>
    </source>
</evidence>
<sequence length="916" mass="97560">MRAGLSPPVRSHLGSSKLGSSLEHAAQALSMPSPDGCMGYARNRSLAEIRWWSRLQWLAMLSAGLGVLYLLTRPEPALAVEGQPVKKAERSQRIPMPPVPYSYEGFWAWFNGTSFASASAAFQERPDPKEYDLDLARHGKFGAWMAGPDGEAAVGAAKRVNRYLFSTGILQDGDWSRMANPAMHLYILRELRPAAGTGPRPVFVDAGCGTGFLLGAWRTMVGGAAVGIESSADTASEAQRYLSSDAAFSEPTARGSCKVVVGDALRPNLSHIGLAPGTVDAINVGFAVDSAEDLAPLSRLLRTGGRLTAPICKPRAEQAPGVPATACDALFRVFQKRAELEGLTEEEGASPGVPVRFVRAVLPKSGGGFEGFGLPPSASLAAGRGAPLAPLLRACAAGQAALPTCSGAALARREVFSYAEATEIQARALPELLEAGPRGPDAVLRARAGTGKTLAYLSSCGRSPEGSNFLSVYGLDPFWERLFGLQRFCSTSPEPSQSPAEGRERRPHKAIEALEARASSLGVERSPATVLEIFGPRALEPSILGCVERLLSRPPPGVGTLVVAPSRELVLQITREVELLCSYHPLQVVPLIGGSRLDRDEAAIRRRRPGIVVATPGRIVEHFETTHRFPSLFEALGTLVLDECDSLLDEQHSAVGALLGSLPAPRSRQTLLVSATIPQPVRDLARRLCGPGHRVIDCVGDGPATQDAVVQMYAVAPALLLPTALRNALELEKEENPSRHKAIVFFPTARLAAFMARVFRDRLRMRVHEIHARVDGPLRIVAQHEFAQSPSGVLFTSAGGPVSPLAPPGPSGVSGRGMDYPDVTLVVQVLAPESRDQYVHQVGRTARGGKLGCSLLLLADAEVGFLEHLADLPLSEHPAAPRLLHDARARLASGGWAPGGQASAGFRSLPRSRFFL</sequence>
<keyword evidence="3 5" id="KW-0067">ATP-binding</keyword>
<comment type="catalytic activity">
    <reaction evidence="5">
        <text>ATP + H2O = ADP + phosphate + H(+)</text>
        <dbReference type="Rhea" id="RHEA:13065"/>
        <dbReference type="ChEBI" id="CHEBI:15377"/>
        <dbReference type="ChEBI" id="CHEBI:15378"/>
        <dbReference type="ChEBI" id="CHEBI:30616"/>
        <dbReference type="ChEBI" id="CHEBI:43474"/>
        <dbReference type="ChEBI" id="CHEBI:456216"/>
        <dbReference type="EC" id="3.6.4.13"/>
    </reaction>
</comment>
<dbReference type="InterPro" id="IPR001650">
    <property type="entry name" value="Helicase_C-like"/>
</dbReference>
<dbReference type="SUPFAM" id="SSF52540">
    <property type="entry name" value="P-loop containing nucleoside triphosphate hydrolases"/>
    <property type="match status" value="1"/>
</dbReference>
<feature type="domain" description="Helicase ATP-binding" evidence="6">
    <location>
        <begin position="542"/>
        <end position="695"/>
    </location>
</feature>
<keyword evidence="2 5" id="KW-0378">Hydrolase</keyword>
<accession>A0ABN9T597</accession>
<evidence type="ECO:0000256" key="3">
    <source>
        <dbReference type="ARBA" id="ARBA00022840"/>
    </source>
</evidence>
<dbReference type="InterPro" id="IPR011545">
    <property type="entry name" value="DEAD/DEAH_box_helicase_dom"/>
</dbReference>
<comment type="similarity">
    <text evidence="5">Belongs to the DEAD box helicase family.</text>
</comment>
<dbReference type="SMART" id="SM00490">
    <property type="entry name" value="HELICc"/>
    <property type="match status" value="1"/>
</dbReference>
<dbReference type="Pfam" id="PF00270">
    <property type="entry name" value="DEAD"/>
    <property type="match status" value="1"/>
</dbReference>
<keyword evidence="1 5" id="KW-0547">Nucleotide-binding</keyword>
<evidence type="ECO:0000256" key="1">
    <source>
        <dbReference type="ARBA" id="ARBA00022741"/>
    </source>
</evidence>
<evidence type="ECO:0000256" key="2">
    <source>
        <dbReference type="ARBA" id="ARBA00022801"/>
    </source>
</evidence>
<feature type="domain" description="Helicase C-terminal" evidence="7">
    <location>
        <begin position="724"/>
        <end position="888"/>
    </location>
</feature>
<evidence type="ECO:0000259" key="7">
    <source>
        <dbReference type="PROSITE" id="PS51194"/>
    </source>
</evidence>
<proteinExistence type="inferred from homology"/>
<name>A0ABN9T597_9DINO</name>
<dbReference type="EC" id="3.6.4.13" evidence="5"/>